<proteinExistence type="predicted"/>
<protein>
    <submittedName>
        <fullName evidence="2">Uncharacterized protein</fullName>
    </submittedName>
</protein>
<feature type="transmembrane region" description="Helical" evidence="1">
    <location>
        <begin position="133"/>
        <end position="154"/>
    </location>
</feature>
<name>A0ABD6C7R8_9EURY</name>
<accession>A0ABD6C7R8</accession>
<dbReference type="RefSeq" id="WP_247376894.1">
    <property type="nucleotide sequence ID" value="NZ_JALLGV010000003.1"/>
</dbReference>
<reference evidence="2 3" key="1">
    <citation type="journal article" date="2019" name="Int. J. Syst. Evol. Microbiol.">
        <title>The Global Catalogue of Microorganisms (GCM) 10K type strain sequencing project: providing services to taxonomists for standard genome sequencing and annotation.</title>
        <authorList>
            <consortium name="The Broad Institute Genomics Platform"/>
            <consortium name="The Broad Institute Genome Sequencing Center for Infectious Disease"/>
            <person name="Wu L."/>
            <person name="Ma J."/>
        </authorList>
    </citation>
    <scope>NUCLEOTIDE SEQUENCE [LARGE SCALE GENOMIC DNA]</scope>
    <source>
        <strain evidence="2 3">CGMCC 1.12125</strain>
    </source>
</reference>
<keyword evidence="3" id="KW-1185">Reference proteome</keyword>
<dbReference type="EMBL" id="JBHUDJ010000001">
    <property type="protein sequence ID" value="MFD1585907.1"/>
    <property type="molecule type" value="Genomic_DNA"/>
</dbReference>
<keyword evidence="1" id="KW-0472">Membrane</keyword>
<dbReference type="AlphaFoldDB" id="A0ABD6C7R8"/>
<dbReference type="Proteomes" id="UP001597119">
    <property type="component" value="Unassembled WGS sequence"/>
</dbReference>
<comment type="caution">
    <text evidence="2">The sequence shown here is derived from an EMBL/GenBank/DDBJ whole genome shotgun (WGS) entry which is preliminary data.</text>
</comment>
<evidence type="ECO:0000313" key="2">
    <source>
        <dbReference type="EMBL" id="MFD1585907.1"/>
    </source>
</evidence>
<keyword evidence="1" id="KW-1133">Transmembrane helix</keyword>
<organism evidence="2 3">
    <name type="scientific">Halorientalis brevis</name>
    <dbReference type="NCBI Taxonomy" id="1126241"/>
    <lineage>
        <taxon>Archaea</taxon>
        <taxon>Methanobacteriati</taxon>
        <taxon>Methanobacteriota</taxon>
        <taxon>Stenosarchaea group</taxon>
        <taxon>Halobacteria</taxon>
        <taxon>Halobacteriales</taxon>
        <taxon>Haloarculaceae</taxon>
        <taxon>Halorientalis</taxon>
    </lineage>
</organism>
<gene>
    <name evidence="2" type="ORF">ACFR9U_02855</name>
</gene>
<sequence>MTDWERARSTSVVARTSTAVAERLDAAANESRIRQFLGDGERLLARAIATSRAGAVGRTLDRWGRDSWLYRWLTKEPDPDVVVIDLRETWTISPILAVLDRVVGAVATADERLGLSRAAQAGAETVRSAPLRVLGTIAFVAVFVNTLAAVALGGLSDAGLGSRLLVLAVATLATRVDATWDELRDGRVGSLLLALFEPPEPPDEGTEKVGDIEDR</sequence>
<keyword evidence="1" id="KW-0812">Transmembrane</keyword>
<evidence type="ECO:0000256" key="1">
    <source>
        <dbReference type="SAM" id="Phobius"/>
    </source>
</evidence>
<evidence type="ECO:0000313" key="3">
    <source>
        <dbReference type="Proteomes" id="UP001597119"/>
    </source>
</evidence>